<keyword evidence="4" id="KW-1185">Reference proteome</keyword>
<evidence type="ECO:0000313" key="4">
    <source>
        <dbReference type="Proteomes" id="UP001596233"/>
    </source>
</evidence>
<dbReference type="RefSeq" id="WP_379232689.1">
    <property type="nucleotide sequence ID" value="NZ_JBHSTE010000002.1"/>
</dbReference>
<name>A0ABW1V1Q8_9BACL</name>
<keyword evidence="2" id="KW-0812">Transmembrane</keyword>
<keyword evidence="2" id="KW-0472">Membrane</keyword>
<keyword evidence="2" id="KW-1133">Transmembrane helix</keyword>
<dbReference type="InterPro" id="IPR024232">
    <property type="entry name" value="SpoIIIAH"/>
</dbReference>
<dbReference type="Pfam" id="PF12685">
    <property type="entry name" value="SpoIIIAH"/>
    <property type="match status" value="1"/>
</dbReference>
<dbReference type="Gene3D" id="1.10.287.4300">
    <property type="entry name" value="Stage III sporulation protein AH-like"/>
    <property type="match status" value="1"/>
</dbReference>
<keyword evidence="1" id="KW-0175">Coiled coil</keyword>
<evidence type="ECO:0000313" key="3">
    <source>
        <dbReference type="EMBL" id="MFC6332383.1"/>
    </source>
</evidence>
<feature type="coiled-coil region" evidence="1">
    <location>
        <begin position="97"/>
        <end position="155"/>
    </location>
</feature>
<dbReference type="InterPro" id="IPR038503">
    <property type="entry name" value="SpoIIIAH_sf"/>
</dbReference>
<evidence type="ECO:0000256" key="1">
    <source>
        <dbReference type="SAM" id="Coils"/>
    </source>
</evidence>
<feature type="transmembrane region" description="Helical" evidence="2">
    <location>
        <begin position="7"/>
        <end position="26"/>
    </location>
</feature>
<accession>A0ABW1V1Q8</accession>
<dbReference type="EMBL" id="JBHSTE010000002">
    <property type="protein sequence ID" value="MFC6332383.1"/>
    <property type="molecule type" value="Genomic_DNA"/>
</dbReference>
<sequence length="206" mass="23221">MNTKRQTIWLVSMLSLMVILSAYYLFTQDINSDKQLTDATNLQNSSEVNLVVDEEATTVSGTAEDGSNYTISDLEQEMLTQLEKDGYFNSSTFSNLIAKRENQLEEKENQVMSVLADVSADKDRTQDAISELAALEQKMEKLTQLESELQETYEIAHISEEVDDKFKVVIASDNLEKKQAAQIIEQVIADLEVRPDQVSVEFVPNP</sequence>
<proteinExistence type="predicted"/>
<reference evidence="4" key="1">
    <citation type="journal article" date="2019" name="Int. J. Syst. Evol. Microbiol.">
        <title>The Global Catalogue of Microorganisms (GCM) 10K type strain sequencing project: providing services to taxonomists for standard genome sequencing and annotation.</title>
        <authorList>
            <consortium name="The Broad Institute Genomics Platform"/>
            <consortium name="The Broad Institute Genome Sequencing Center for Infectious Disease"/>
            <person name="Wu L."/>
            <person name="Ma J."/>
        </authorList>
    </citation>
    <scope>NUCLEOTIDE SEQUENCE [LARGE SCALE GENOMIC DNA]</scope>
    <source>
        <strain evidence="4">PCU 280</strain>
    </source>
</reference>
<evidence type="ECO:0000256" key="2">
    <source>
        <dbReference type="SAM" id="Phobius"/>
    </source>
</evidence>
<organism evidence="3 4">
    <name type="scientific">Paenibacillus septentrionalis</name>
    <dbReference type="NCBI Taxonomy" id="429342"/>
    <lineage>
        <taxon>Bacteria</taxon>
        <taxon>Bacillati</taxon>
        <taxon>Bacillota</taxon>
        <taxon>Bacilli</taxon>
        <taxon>Bacillales</taxon>
        <taxon>Paenibacillaceae</taxon>
        <taxon>Paenibacillus</taxon>
    </lineage>
</organism>
<comment type="caution">
    <text evidence="3">The sequence shown here is derived from an EMBL/GenBank/DDBJ whole genome shotgun (WGS) entry which is preliminary data.</text>
</comment>
<dbReference type="Proteomes" id="UP001596233">
    <property type="component" value="Unassembled WGS sequence"/>
</dbReference>
<protein>
    <submittedName>
        <fullName evidence="3">SpoIIIAH-like family protein</fullName>
    </submittedName>
</protein>
<gene>
    <name evidence="3" type="ORF">ACFP56_07075</name>
</gene>